<keyword evidence="7" id="KW-0520">NAD</keyword>
<dbReference type="GO" id="GO:0016491">
    <property type="term" value="F:oxidoreductase activity"/>
    <property type="evidence" value="ECO:0007669"/>
    <property type="project" value="UniProtKB-KW"/>
</dbReference>
<protein>
    <recommendedName>
        <fullName evidence="2">NADH:ubiquinone reductase (non-electrogenic)</fullName>
        <ecNumber evidence="2">1.6.5.9</ecNumber>
    </recommendedName>
</protein>
<name>A0ABU3BW64_9GAMM</name>
<dbReference type="Gene3D" id="3.50.50.100">
    <property type="match status" value="1"/>
</dbReference>
<reference evidence="12 13" key="1">
    <citation type="submission" date="2023-09" db="EMBL/GenBank/DDBJ databases">
        <authorList>
            <person name="Rey-Velasco X."/>
        </authorList>
    </citation>
    <scope>NUCLEOTIDE SEQUENCE [LARGE SCALE GENOMIC DNA]</scope>
    <source>
        <strain evidence="12 13">W335</strain>
    </source>
</reference>
<keyword evidence="5" id="KW-0809">Transit peptide</keyword>
<evidence type="ECO:0000259" key="10">
    <source>
        <dbReference type="Pfam" id="PF07992"/>
    </source>
</evidence>
<keyword evidence="9" id="KW-1133">Transmembrane helix</keyword>
<keyword evidence="3" id="KW-0285">Flavoprotein</keyword>
<feature type="domain" description="FAD/NAD(P)-binding" evidence="10">
    <location>
        <begin position="12"/>
        <end position="336"/>
    </location>
</feature>
<keyword evidence="9" id="KW-0472">Membrane</keyword>
<dbReference type="InterPro" id="IPR054585">
    <property type="entry name" value="NDH2-like_C"/>
</dbReference>
<comment type="catalytic activity">
    <reaction evidence="8">
        <text>a quinone + NADH + H(+) = a quinol + NAD(+)</text>
        <dbReference type="Rhea" id="RHEA:46160"/>
        <dbReference type="ChEBI" id="CHEBI:15378"/>
        <dbReference type="ChEBI" id="CHEBI:24646"/>
        <dbReference type="ChEBI" id="CHEBI:57540"/>
        <dbReference type="ChEBI" id="CHEBI:57945"/>
        <dbReference type="ChEBI" id="CHEBI:132124"/>
        <dbReference type="EC" id="1.6.5.9"/>
    </reaction>
</comment>
<keyword evidence="13" id="KW-1185">Reference proteome</keyword>
<keyword evidence="6 12" id="KW-0560">Oxidoreductase</keyword>
<evidence type="ECO:0000256" key="5">
    <source>
        <dbReference type="ARBA" id="ARBA00022946"/>
    </source>
</evidence>
<comment type="similarity">
    <text evidence="1">Belongs to the NADH dehydrogenase family.</text>
</comment>
<dbReference type="Pfam" id="PF22366">
    <property type="entry name" value="NDH2_C"/>
    <property type="match status" value="1"/>
</dbReference>
<sequence>MSQNHPVPDGHRVVIIGGGFGGLFAAQSLGKSGYDVTLLDKRNFHLFQPLLYQVTAGTLTTGDICVPHRVLLRRYKNVRALMSTAYDVDPQARTVRHEFGEVGYDTLIVATGVKHHYFGNDDWAEYAPGLKTIEHALRMRRRIFNAFEMAELEADAERRREWLTFVIVGGGPTGVELAGAVGELANRTMVGDFRAVDPRDARILLVEGADRVLPTYPEALSRRAQEMLEELGVTVVRSTMVEDIGEGSVRMKGPDGSETVSARTVLWAAGVRASSFGVRLAERTGTEPDRGGRMRVNDDLSLPNHPDIFVIGDLARCNDANGRDVPGLAPAAIQQGEYVAKLLKRRAKGKPDKPFKYTDKGTMAVIGRNRAVGDLNGFKVWGFPAWLLWVFVHIYALIGNERRLRVMLQWIWKYFTRKTGDRLVTGRPAKTHEIQHRHETG</sequence>
<evidence type="ECO:0000259" key="11">
    <source>
        <dbReference type="Pfam" id="PF22366"/>
    </source>
</evidence>
<evidence type="ECO:0000313" key="13">
    <source>
        <dbReference type="Proteomes" id="UP001251857"/>
    </source>
</evidence>
<dbReference type="SUPFAM" id="SSF51905">
    <property type="entry name" value="FAD/NAD(P)-binding domain"/>
    <property type="match status" value="1"/>
</dbReference>
<evidence type="ECO:0000256" key="1">
    <source>
        <dbReference type="ARBA" id="ARBA00005272"/>
    </source>
</evidence>
<dbReference type="PRINTS" id="PR00368">
    <property type="entry name" value="FADPNR"/>
</dbReference>
<accession>A0ABU3BW64</accession>
<evidence type="ECO:0000256" key="8">
    <source>
        <dbReference type="ARBA" id="ARBA00047599"/>
    </source>
</evidence>
<evidence type="ECO:0000256" key="6">
    <source>
        <dbReference type="ARBA" id="ARBA00023002"/>
    </source>
</evidence>
<dbReference type="EMBL" id="JAVRIB010000001">
    <property type="protein sequence ID" value="MDT0633538.1"/>
    <property type="molecule type" value="Genomic_DNA"/>
</dbReference>
<evidence type="ECO:0000256" key="2">
    <source>
        <dbReference type="ARBA" id="ARBA00012637"/>
    </source>
</evidence>
<gene>
    <name evidence="12" type="ORF">RM532_01060</name>
</gene>
<organism evidence="12 13">
    <name type="scientific">Spectribacter hydrogenoxidans</name>
    <dbReference type="NCBI Taxonomy" id="3075608"/>
    <lineage>
        <taxon>Bacteria</taxon>
        <taxon>Pseudomonadati</taxon>
        <taxon>Pseudomonadota</taxon>
        <taxon>Gammaproteobacteria</taxon>
        <taxon>Salinisphaerales</taxon>
        <taxon>Salinisphaeraceae</taxon>
        <taxon>Spectribacter</taxon>
    </lineage>
</organism>
<dbReference type="InterPro" id="IPR023753">
    <property type="entry name" value="FAD/NAD-binding_dom"/>
</dbReference>
<evidence type="ECO:0000256" key="7">
    <source>
        <dbReference type="ARBA" id="ARBA00023027"/>
    </source>
</evidence>
<keyword evidence="9" id="KW-0812">Transmembrane</keyword>
<proteinExistence type="inferred from homology"/>
<dbReference type="PANTHER" id="PTHR43706:SF47">
    <property type="entry name" value="EXTERNAL NADH-UBIQUINONE OXIDOREDUCTASE 1, MITOCHONDRIAL-RELATED"/>
    <property type="match status" value="1"/>
</dbReference>
<dbReference type="PRINTS" id="PR00411">
    <property type="entry name" value="PNDRDTASEI"/>
</dbReference>
<dbReference type="PANTHER" id="PTHR43706">
    <property type="entry name" value="NADH DEHYDROGENASE"/>
    <property type="match status" value="1"/>
</dbReference>
<keyword evidence="4" id="KW-0274">FAD</keyword>
<dbReference type="Pfam" id="PF07992">
    <property type="entry name" value="Pyr_redox_2"/>
    <property type="match status" value="1"/>
</dbReference>
<evidence type="ECO:0000256" key="9">
    <source>
        <dbReference type="SAM" id="Phobius"/>
    </source>
</evidence>
<dbReference type="EC" id="1.6.5.9" evidence="2"/>
<dbReference type="InterPro" id="IPR045024">
    <property type="entry name" value="NDH-2"/>
</dbReference>
<evidence type="ECO:0000256" key="4">
    <source>
        <dbReference type="ARBA" id="ARBA00022827"/>
    </source>
</evidence>
<dbReference type="InterPro" id="IPR036188">
    <property type="entry name" value="FAD/NAD-bd_sf"/>
</dbReference>
<evidence type="ECO:0000256" key="3">
    <source>
        <dbReference type="ARBA" id="ARBA00022630"/>
    </source>
</evidence>
<evidence type="ECO:0000313" key="12">
    <source>
        <dbReference type="EMBL" id="MDT0633538.1"/>
    </source>
</evidence>
<feature type="domain" description="External alternative NADH-ubiquinone oxidoreductase-like C-terminal" evidence="11">
    <location>
        <begin position="360"/>
        <end position="416"/>
    </location>
</feature>
<dbReference type="Proteomes" id="UP001251857">
    <property type="component" value="Unassembled WGS sequence"/>
</dbReference>
<dbReference type="RefSeq" id="WP_311651246.1">
    <property type="nucleotide sequence ID" value="NZ_JAVRIB010000001.1"/>
</dbReference>
<comment type="caution">
    <text evidence="12">The sequence shown here is derived from an EMBL/GenBank/DDBJ whole genome shotgun (WGS) entry which is preliminary data.</text>
</comment>
<feature type="transmembrane region" description="Helical" evidence="9">
    <location>
        <begin position="380"/>
        <end position="398"/>
    </location>
</feature>